<keyword evidence="6 8" id="KW-0378">Hydrolase</keyword>
<dbReference type="PROSITE" id="PS00761">
    <property type="entry name" value="SPASE_I_3"/>
    <property type="match status" value="1"/>
</dbReference>
<reference evidence="11" key="1">
    <citation type="submission" date="2020-10" db="EMBL/GenBank/DDBJ databases">
        <authorList>
            <person name="Gilroy R."/>
        </authorList>
    </citation>
    <scope>NUCLEOTIDE SEQUENCE</scope>
    <source>
        <strain evidence="11">CHK178-757</strain>
    </source>
</reference>
<evidence type="ECO:0000256" key="1">
    <source>
        <dbReference type="ARBA" id="ARBA00000677"/>
    </source>
</evidence>
<keyword evidence="8" id="KW-0812">Transmembrane</keyword>
<dbReference type="Gene3D" id="2.10.109.10">
    <property type="entry name" value="Umud Fragment, subunit A"/>
    <property type="match status" value="1"/>
</dbReference>
<feature type="transmembrane region" description="Helical" evidence="8">
    <location>
        <begin position="28"/>
        <end position="50"/>
    </location>
</feature>
<dbReference type="AlphaFoldDB" id="A0A9D1F6Z8"/>
<dbReference type="InterPro" id="IPR019756">
    <property type="entry name" value="Pept_S26A_signal_pept_1_Ser-AS"/>
</dbReference>
<comment type="caution">
    <text evidence="11">The sequence shown here is derived from an EMBL/GenBank/DDBJ whole genome shotgun (WGS) entry which is preliminary data.</text>
</comment>
<dbReference type="CDD" id="cd06530">
    <property type="entry name" value="S26_SPase_I"/>
    <property type="match status" value="1"/>
</dbReference>
<evidence type="ECO:0000313" key="12">
    <source>
        <dbReference type="Proteomes" id="UP000823927"/>
    </source>
</evidence>
<feature type="domain" description="Peptidase S26" evidence="10">
    <location>
        <begin position="33"/>
        <end position="187"/>
    </location>
</feature>
<dbReference type="InterPro" id="IPR019533">
    <property type="entry name" value="Peptidase_S26"/>
</dbReference>
<dbReference type="PROSITE" id="PS00760">
    <property type="entry name" value="SPASE_I_2"/>
    <property type="match status" value="1"/>
</dbReference>
<evidence type="ECO:0000256" key="2">
    <source>
        <dbReference type="ARBA" id="ARBA00004401"/>
    </source>
</evidence>
<dbReference type="InterPro" id="IPR019757">
    <property type="entry name" value="Pept_S26A_signal_pept_1_Lys-AS"/>
</dbReference>
<dbReference type="GO" id="GO:0006465">
    <property type="term" value="P:signal peptide processing"/>
    <property type="evidence" value="ECO:0007669"/>
    <property type="project" value="InterPro"/>
</dbReference>
<dbReference type="EMBL" id="DVIT01000044">
    <property type="protein sequence ID" value="HIS48082.1"/>
    <property type="molecule type" value="Genomic_DNA"/>
</dbReference>
<evidence type="ECO:0000259" key="10">
    <source>
        <dbReference type="Pfam" id="PF10502"/>
    </source>
</evidence>
<evidence type="ECO:0000256" key="9">
    <source>
        <dbReference type="RuleBase" id="RU362042"/>
    </source>
</evidence>
<dbReference type="EC" id="3.4.21.89" evidence="4 8"/>
<protein>
    <recommendedName>
        <fullName evidence="4 8">Signal peptidase I</fullName>
        <ecNumber evidence="4 8">3.4.21.89</ecNumber>
    </recommendedName>
</protein>
<evidence type="ECO:0000313" key="11">
    <source>
        <dbReference type="EMBL" id="HIS48082.1"/>
    </source>
</evidence>
<comment type="similarity">
    <text evidence="3 9">Belongs to the peptidase S26 family.</text>
</comment>
<organism evidence="11 12">
    <name type="scientific">Candidatus Scybalocola faecigallinarum</name>
    <dbReference type="NCBI Taxonomy" id="2840941"/>
    <lineage>
        <taxon>Bacteria</taxon>
        <taxon>Bacillati</taxon>
        <taxon>Bacillota</taxon>
        <taxon>Clostridia</taxon>
        <taxon>Lachnospirales</taxon>
        <taxon>Lachnospiraceae</taxon>
        <taxon>Lachnospiraceae incertae sedis</taxon>
        <taxon>Candidatus Scybalocola (ex Gilroy et al. 2021)</taxon>
    </lineage>
</organism>
<dbReference type="InterPro" id="IPR019758">
    <property type="entry name" value="Pept_S26A_signal_pept_1_CS"/>
</dbReference>
<keyword evidence="5 8" id="KW-0645">Protease</keyword>
<evidence type="ECO:0000256" key="7">
    <source>
        <dbReference type="PIRSR" id="PIRSR600223-1"/>
    </source>
</evidence>
<dbReference type="Proteomes" id="UP000823927">
    <property type="component" value="Unassembled WGS sequence"/>
</dbReference>
<sequence>MEEKEALEKQNETEIKQEKKKKSLGRELLSLLGYLVIVLIATFLIVKFVGVRTEVIGTSMTPTLQDGDNLIVEKVTYYFRDPQRYDIIVFPYPEDPSRHYIKRIIGLPGETVQIIDGYVYINGELLDEHYGNAVMNNAGIAAEPITLGEDEYFVLGDNRNNSEDSRYAAVGNIKRSQIDGRAWLRIWPFSDIGFLKHQ</sequence>
<comment type="catalytic activity">
    <reaction evidence="1 8">
        <text>Cleavage of hydrophobic, N-terminal signal or leader sequences from secreted and periplasmic proteins.</text>
        <dbReference type="EC" id="3.4.21.89"/>
    </reaction>
</comment>
<gene>
    <name evidence="11" type="primary">lepB</name>
    <name evidence="11" type="ORF">IAB46_11145</name>
</gene>
<dbReference type="NCBIfam" id="TIGR02227">
    <property type="entry name" value="sigpep_I_bact"/>
    <property type="match status" value="1"/>
</dbReference>
<dbReference type="InterPro" id="IPR036286">
    <property type="entry name" value="LexA/Signal_pep-like_sf"/>
</dbReference>
<dbReference type="GO" id="GO:0009003">
    <property type="term" value="F:signal peptidase activity"/>
    <property type="evidence" value="ECO:0007669"/>
    <property type="project" value="UniProtKB-EC"/>
</dbReference>
<evidence type="ECO:0000256" key="6">
    <source>
        <dbReference type="ARBA" id="ARBA00022801"/>
    </source>
</evidence>
<keyword evidence="8" id="KW-1133">Transmembrane helix</keyword>
<evidence type="ECO:0000256" key="3">
    <source>
        <dbReference type="ARBA" id="ARBA00009370"/>
    </source>
</evidence>
<dbReference type="GO" id="GO:0005886">
    <property type="term" value="C:plasma membrane"/>
    <property type="evidence" value="ECO:0007669"/>
    <property type="project" value="UniProtKB-SubCell"/>
</dbReference>
<proteinExistence type="inferred from homology"/>
<dbReference type="Pfam" id="PF10502">
    <property type="entry name" value="Peptidase_S26"/>
    <property type="match status" value="1"/>
</dbReference>
<dbReference type="PROSITE" id="PS00501">
    <property type="entry name" value="SPASE_I_1"/>
    <property type="match status" value="1"/>
</dbReference>
<dbReference type="SUPFAM" id="SSF51306">
    <property type="entry name" value="LexA/Signal peptidase"/>
    <property type="match status" value="1"/>
</dbReference>
<dbReference type="GO" id="GO:0004252">
    <property type="term" value="F:serine-type endopeptidase activity"/>
    <property type="evidence" value="ECO:0007669"/>
    <property type="project" value="InterPro"/>
</dbReference>
<dbReference type="InterPro" id="IPR000223">
    <property type="entry name" value="Pept_S26A_signal_pept_1"/>
</dbReference>
<feature type="active site" evidence="7">
    <location>
        <position position="59"/>
    </location>
</feature>
<reference evidence="11" key="2">
    <citation type="journal article" date="2021" name="PeerJ">
        <title>Extensive microbial diversity within the chicken gut microbiome revealed by metagenomics and culture.</title>
        <authorList>
            <person name="Gilroy R."/>
            <person name="Ravi A."/>
            <person name="Getino M."/>
            <person name="Pursley I."/>
            <person name="Horton D.L."/>
            <person name="Alikhan N.F."/>
            <person name="Baker D."/>
            <person name="Gharbi K."/>
            <person name="Hall N."/>
            <person name="Watson M."/>
            <person name="Adriaenssens E.M."/>
            <person name="Foster-Nyarko E."/>
            <person name="Jarju S."/>
            <person name="Secka A."/>
            <person name="Antonio M."/>
            <person name="Oren A."/>
            <person name="Chaudhuri R.R."/>
            <person name="La Ragione R."/>
            <person name="Hildebrand F."/>
            <person name="Pallen M.J."/>
        </authorList>
    </citation>
    <scope>NUCLEOTIDE SEQUENCE</scope>
    <source>
        <strain evidence="11">CHK178-757</strain>
    </source>
</reference>
<name>A0A9D1F6Z8_9FIRM</name>
<dbReference type="PANTHER" id="PTHR43390">
    <property type="entry name" value="SIGNAL PEPTIDASE I"/>
    <property type="match status" value="1"/>
</dbReference>
<evidence type="ECO:0000256" key="5">
    <source>
        <dbReference type="ARBA" id="ARBA00022670"/>
    </source>
</evidence>
<evidence type="ECO:0000256" key="4">
    <source>
        <dbReference type="ARBA" id="ARBA00013208"/>
    </source>
</evidence>
<dbReference type="PANTHER" id="PTHR43390:SF1">
    <property type="entry name" value="CHLOROPLAST PROCESSING PEPTIDASE"/>
    <property type="match status" value="1"/>
</dbReference>
<dbReference type="PRINTS" id="PR00727">
    <property type="entry name" value="LEADERPTASE"/>
</dbReference>
<comment type="subcellular location">
    <subcellularLocation>
        <location evidence="2">Cell membrane</location>
        <topology evidence="2">Single-pass type II membrane protein</topology>
    </subcellularLocation>
    <subcellularLocation>
        <location evidence="9">Membrane</location>
        <topology evidence="9">Single-pass type II membrane protein</topology>
    </subcellularLocation>
</comment>
<keyword evidence="8" id="KW-0472">Membrane</keyword>
<feature type="active site" evidence="7">
    <location>
        <position position="102"/>
    </location>
</feature>
<accession>A0A9D1F6Z8</accession>
<evidence type="ECO:0000256" key="8">
    <source>
        <dbReference type="RuleBase" id="RU003993"/>
    </source>
</evidence>